<sequence length="132" mass="14438">MKNCAMNVLLILTLLINPAFAARLTATSYSHAASTWNSNAHRRPRFGRRRAVDSRYNTPNAEAILSDQDWENVLTETSNSPAISEEKNILRVIHERDEAVRIAPASARAALVAIVSAAAIGCARHAVEMVCL</sequence>
<reference evidence="2 3" key="1">
    <citation type="journal article" date="2020" name="G3 (Bethesda)">
        <title>Improved Reference Genome for Cyclotella cryptica CCMP332, a Model for Cell Wall Morphogenesis, Salinity Adaptation, and Lipid Production in Diatoms (Bacillariophyta).</title>
        <authorList>
            <person name="Roberts W.R."/>
            <person name="Downey K.M."/>
            <person name="Ruck E.C."/>
            <person name="Traller J.C."/>
            <person name="Alverson A.J."/>
        </authorList>
    </citation>
    <scope>NUCLEOTIDE SEQUENCE [LARGE SCALE GENOMIC DNA]</scope>
    <source>
        <strain evidence="2 3">CCMP332</strain>
    </source>
</reference>
<name>A0ABD3QTT2_9STRA</name>
<dbReference type="EMBL" id="JABMIG020000012">
    <property type="protein sequence ID" value="KAL3803659.1"/>
    <property type="molecule type" value="Genomic_DNA"/>
</dbReference>
<feature type="signal peptide" evidence="1">
    <location>
        <begin position="1"/>
        <end position="21"/>
    </location>
</feature>
<accession>A0ABD3QTT2</accession>
<evidence type="ECO:0000313" key="2">
    <source>
        <dbReference type="EMBL" id="KAL3803659.1"/>
    </source>
</evidence>
<proteinExistence type="predicted"/>
<organism evidence="2 3">
    <name type="scientific">Cyclotella cryptica</name>
    <dbReference type="NCBI Taxonomy" id="29204"/>
    <lineage>
        <taxon>Eukaryota</taxon>
        <taxon>Sar</taxon>
        <taxon>Stramenopiles</taxon>
        <taxon>Ochrophyta</taxon>
        <taxon>Bacillariophyta</taxon>
        <taxon>Coscinodiscophyceae</taxon>
        <taxon>Thalassiosirophycidae</taxon>
        <taxon>Stephanodiscales</taxon>
        <taxon>Stephanodiscaceae</taxon>
        <taxon>Cyclotella</taxon>
    </lineage>
</organism>
<dbReference type="AlphaFoldDB" id="A0ABD3QTT2"/>
<comment type="caution">
    <text evidence="2">The sequence shown here is derived from an EMBL/GenBank/DDBJ whole genome shotgun (WGS) entry which is preliminary data.</text>
</comment>
<keyword evidence="1" id="KW-0732">Signal</keyword>
<dbReference type="Proteomes" id="UP001516023">
    <property type="component" value="Unassembled WGS sequence"/>
</dbReference>
<gene>
    <name evidence="2" type="ORF">HJC23_003713</name>
</gene>
<protein>
    <submittedName>
        <fullName evidence="2">Uncharacterized protein</fullName>
    </submittedName>
</protein>
<keyword evidence="3" id="KW-1185">Reference proteome</keyword>
<evidence type="ECO:0000256" key="1">
    <source>
        <dbReference type="SAM" id="SignalP"/>
    </source>
</evidence>
<evidence type="ECO:0000313" key="3">
    <source>
        <dbReference type="Proteomes" id="UP001516023"/>
    </source>
</evidence>
<feature type="chain" id="PRO_5044828402" evidence="1">
    <location>
        <begin position="22"/>
        <end position="132"/>
    </location>
</feature>